<dbReference type="AlphaFoldDB" id="A0A158R5P7"/>
<reference evidence="10" key="1">
    <citation type="submission" date="2016-04" db="UniProtKB">
        <authorList>
            <consortium name="WormBaseParasite"/>
        </authorList>
    </citation>
    <scope>IDENTIFICATION</scope>
</reference>
<dbReference type="SUPFAM" id="SSF47576">
    <property type="entry name" value="Calponin-homology domain, CH-domain"/>
    <property type="match status" value="1"/>
</dbReference>
<protein>
    <submittedName>
        <fullName evidence="10">LIM zinc-binding domain-containing protein</fullName>
    </submittedName>
</protein>
<dbReference type="PANTHER" id="PTHR23167">
    <property type="entry name" value="CALPONIN HOMOLOGY DOMAIN-CONTAINING PROTEIN DDB_G0272472-RELATED"/>
    <property type="match status" value="1"/>
</dbReference>
<keyword evidence="6" id="KW-0009">Actin-binding</keyword>
<keyword evidence="9" id="KW-1185">Reference proteome</keyword>
<dbReference type="SMART" id="SM00132">
    <property type="entry name" value="LIM"/>
    <property type="match status" value="1"/>
</dbReference>
<proteinExistence type="predicted"/>
<evidence type="ECO:0000256" key="2">
    <source>
        <dbReference type="ARBA" id="ARBA00022490"/>
    </source>
</evidence>
<keyword evidence="5 7" id="KW-0440">LIM domain</keyword>
<accession>A0A158R5P7</accession>
<evidence type="ECO:0000256" key="3">
    <source>
        <dbReference type="ARBA" id="ARBA00022723"/>
    </source>
</evidence>
<evidence type="ECO:0000256" key="5">
    <source>
        <dbReference type="ARBA" id="ARBA00023038"/>
    </source>
</evidence>
<dbReference type="InterPro" id="IPR036188">
    <property type="entry name" value="FAD/NAD-bd_sf"/>
</dbReference>
<keyword evidence="4 7" id="KW-0862">Zinc</keyword>
<evidence type="ECO:0000256" key="6">
    <source>
        <dbReference type="ARBA" id="ARBA00023203"/>
    </source>
</evidence>
<dbReference type="GO" id="GO:0005737">
    <property type="term" value="C:cytoplasm"/>
    <property type="evidence" value="ECO:0007669"/>
    <property type="project" value="UniProtKB-SubCell"/>
</dbReference>
<dbReference type="InterPro" id="IPR036872">
    <property type="entry name" value="CH_dom_sf"/>
</dbReference>
<dbReference type="InterPro" id="IPR001781">
    <property type="entry name" value="Znf_LIM"/>
</dbReference>
<evidence type="ECO:0000313" key="10">
    <source>
        <dbReference type="WBParaSite" id="SMUV_0000772101-mRNA-1"/>
    </source>
</evidence>
<keyword evidence="3 7" id="KW-0479">Metal-binding</keyword>
<organism evidence="9 10">
    <name type="scientific">Syphacia muris</name>
    <dbReference type="NCBI Taxonomy" id="451379"/>
    <lineage>
        <taxon>Eukaryota</taxon>
        <taxon>Metazoa</taxon>
        <taxon>Ecdysozoa</taxon>
        <taxon>Nematoda</taxon>
        <taxon>Chromadorea</taxon>
        <taxon>Rhabditida</taxon>
        <taxon>Spirurina</taxon>
        <taxon>Oxyuridomorpha</taxon>
        <taxon>Oxyuroidea</taxon>
        <taxon>Oxyuridae</taxon>
        <taxon>Syphacia</taxon>
    </lineage>
</organism>
<dbReference type="InterPro" id="IPR057494">
    <property type="entry name" value="Rossman_Mical"/>
</dbReference>
<dbReference type="GO" id="GO:0003779">
    <property type="term" value="F:actin binding"/>
    <property type="evidence" value="ECO:0007669"/>
    <property type="project" value="UniProtKB-KW"/>
</dbReference>
<dbReference type="Pfam" id="PF00412">
    <property type="entry name" value="LIM"/>
    <property type="match status" value="1"/>
</dbReference>
<dbReference type="Gene3D" id="2.10.110.10">
    <property type="entry name" value="Cysteine Rich Protein"/>
    <property type="match status" value="1"/>
</dbReference>
<keyword evidence="2" id="KW-0963">Cytoplasm</keyword>
<dbReference type="PROSITE" id="PS50023">
    <property type="entry name" value="LIM_DOMAIN_2"/>
    <property type="match status" value="1"/>
</dbReference>
<dbReference type="InterPro" id="IPR050540">
    <property type="entry name" value="F-actin_Monoox_Mical"/>
</dbReference>
<dbReference type="Gene3D" id="3.50.50.60">
    <property type="entry name" value="FAD/NAD(P)-binding domain"/>
    <property type="match status" value="1"/>
</dbReference>
<dbReference type="PANTHER" id="PTHR23167:SF54">
    <property type="entry name" value="[F-ACTIN]-MONOOXYGENASE MICAL"/>
    <property type="match status" value="1"/>
</dbReference>
<evidence type="ECO:0000313" key="9">
    <source>
        <dbReference type="Proteomes" id="UP000046393"/>
    </source>
</evidence>
<dbReference type="PRINTS" id="PR00420">
    <property type="entry name" value="RNGMNOXGNASE"/>
</dbReference>
<dbReference type="SUPFAM" id="SSF57716">
    <property type="entry name" value="Glucocorticoid receptor-like (DNA-binding domain)"/>
    <property type="match status" value="1"/>
</dbReference>
<evidence type="ECO:0000256" key="1">
    <source>
        <dbReference type="ARBA" id="ARBA00004496"/>
    </source>
</evidence>
<comment type="subcellular location">
    <subcellularLocation>
        <location evidence="1">Cytoplasm</location>
    </subcellularLocation>
</comment>
<dbReference type="WBParaSite" id="SMUV_0000772101-mRNA-1">
    <property type="protein sequence ID" value="SMUV_0000772101-mRNA-1"/>
    <property type="gene ID" value="SMUV_0000772101"/>
</dbReference>
<dbReference type="SUPFAM" id="SSF51905">
    <property type="entry name" value="FAD/NAD(P)-binding domain"/>
    <property type="match status" value="1"/>
</dbReference>
<dbReference type="STRING" id="451379.A0A158R5P7"/>
<feature type="domain" description="LIM zinc-binding" evidence="8">
    <location>
        <begin position="909"/>
        <end position="975"/>
    </location>
</feature>
<sequence length="1065" mass="122126">MDVDSLFEAFSSASQVSDILQLFSKICDALEIDQADSVNIYSRLRNRLKGWKAEKLWSYLDKRAALKEYCFQTACRKLAVLVVGAGPCGLRAAIECLFLGAFVVLVEQREDFYRNNVLHIWPFVIQDLKDIGIKVFYPKFCRGSIDHISIRQLQYALLKIALVLGLQFFCGVTFKGLIFPKSTESCVVGWRASLDPASHILSNYVFDALIGADGKKSVVPGFSKTEMRGKLAIGVAANFVNRGTVDEEKVEEISGVSYIFNQKFFKQMKDATNIDLENIVYYKDETHYFVMCVKKQSLLDKGVLINDYDEISLLLSQENINQDKLSCFALTAANFATKGKLPNLTFEKVCCGRDDVAVFDFTSFYSAKWSVRVVERCDMRLLISIVGDSLLEPFWPSGSGCARGFLGVFDVAWMLRNYGLGRQNVLRIIAERESIYKLLAQAKPDNLQKKLDQYTIDPRSRYVNLNFTLQPIDVCHLVDTDNPRDINVNEVLPLRTENNDLLDPTFFKRYGLLRTCQQAVESLNLKVYNFSDCWRDGRVLARLILKYRPDLVGISFSNNTDVNFELICSTINNVLNMKCNFNSLSTWNELCVDERVQFLECLLRNLKMYKIPLKEESVENVSSSMIDLPEQKLLKRSYTTVESFDPFEEENKLIRDFLAECNEELREKQVNELLNHFDELLEHNNSKHDDKEFDLFFEEVSRKEYYEEHEEKHFTKRPVVDKLDSERLNAVEKIITGKIEAEKTRELYSRKQKEARLSARKMDQRDIQELEEKLEKTAMGLSSEKKQFRSFSTKEEKIMVANAAAARELFKTGFKSKDEKYKDLDDRIFKAELLLKSNDLAGVNAVTKMRQQNCEMFTTKRFSIPLSKCVSKPAPPPKKVTLSRSVSSRCSREKSLSGGICNKFCNPREVCKICQKRVYFAESVQVEGLSLHRRCFVCAFCHRPLRIGNCGQDRDLDTYNPRFFCIQHLNLPLHEKIKRIEEFEQKLEDASFPSLLKSDALDPSTILSEKVVNVALNNVQKAEISKKSDSRDCPQTVSVPVIQNANDSGEESCSALHSRQVYTVI</sequence>
<dbReference type="Gene3D" id="1.10.418.10">
    <property type="entry name" value="Calponin-like domain"/>
    <property type="match status" value="1"/>
</dbReference>
<dbReference type="Proteomes" id="UP000046393">
    <property type="component" value="Unplaced"/>
</dbReference>
<dbReference type="Pfam" id="PF25413">
    <property type="entry name" value="Rossman_Mical"/>
    <property type="match status" value="1"/>
</dbReference>
<evidence type="ECO:0000259" key="8">
    <source>
        <dbReference type="PROSITE" id="PS50023"/>
    </source>
</evidence>
<evidence type="ECO:0000256" key="4">
    <source>
        <dbReference type="ARBA" id="ARBA00022833"/>
    </source>
</evidence>
<evidence type="ECO:0000256" key="7">
    <source>
        <dbReference type="PROSITE-ProRule" id="PRU00125"/>
    </source>
</evidence>
<dbReference type="GO" id="GO:0046872">
    <property type="term" value="F:metal ion binding"/>
    <property type="evidence" value="ECO:0007669"/>
    <property type="project" value="UniProtKB-KW"/>
</dbReference>
<name>A0A158R5P7_9BILA</name>